<name>A0ABU5NKS0_9BACI</name>
<dbReference type="InterPro" id="IPR052159">
    <property type="entry name" value="Competence_DNA_uptake"/>
</dbReference>
<evidence type="ECO:0000259" key="1">
    <source>
        <dbReference type="Pfam" id="PF00753"/>
    </source>
</evidence>
<organism evidence="2 3">
    <name type="scientific">Lysinibacillus irui</name>
    <dbReference type="NCBI Taxonomy" id="2998077"/>
    <lineage>
        <taxon>Bacteria</taxon>
        <taxon>Bacillati</taxon>
        <taxon>Bacillota</taxon>
        <taxon>Bacilli</taxon>
        <taxon>Bacillales</taxon>
        <taxon>Bacillaceae</taxon>
        <taxon>Lysinibacillus</taxon>
    </lineage>
</organism>
<dbReference type="RefSeq" id="WP_322611567.1">
    <property type="nucleotide sequence ID" value="NZ_JAXLNX010000011.1"/>
</dbReference>
<dbReference type="Gene3D" id="3.60.15.10">
    <property type="entry name" value="Ribonuclease Z/Hydroxyacylglutathione hydrolase-like"/>
    <property type="match status" value="1"/>
</dbReference>
<feature type="domain" description="Metallo-beta-lactamase" evidence="1">
    <location>
        <begin position="13"/>
        <end position="84"/>
    </location>
</feature>
<accession>A0ABU5NKS0</accession>
<dbReference type="Pfam" id="PF00753">
    <property type="entry name" value="Lactamase_B"/>
    <property type="match status" value="1"/>
</dbReference>
<reference evidence="2 3" key="1">
    <citation type="submission" date="2023-12" db="EMBL/GenBank/DDBJ databases">
        <title>Genome comparison identifies genes involved in endophytic behavior of Lysinibacillus irui and provides insights into its role as a plant-growth promoting bacterium.</title>
        <authorList>
            <person name="Hilario S."/>
            <person name="Matos I."/>
            <person name="Goncalves M.F.M."/>
            <person name="Pardo C.A."/>
            <person name="Santos M.J."/>
        </authorList>
    </citation>
    <scope>NUCLEOTIDE SEQUENCE [LARGE SCALE GENOMIC DNA]</scope>
    <source>
        <strain evidence="2 3">B3</strain>
    </source>
</reference>
<dbReference type="InterPro" id="IPR001279">
    <property type="entry name" value="Metallo-B-lactamas"/>
</dbReference>
<gene>
    <name evidence="2" type="primary">avs1a</name>
    <name evidence="2" type="ORF">U6C28_09825</name>
</gene>
<dbReference type="SUPFAM" id="SSF56281">
    <property type="entry name" value="Metallo-hydrolase/oxidoreductase"/>
    <property type="match status" value="1"/>
</dbReference>
<keyword evidence="3" id="KW-1185">Reference proteome</keyword>
<sequence>MVIKMNMLPAKYGDCFLIEIKYEESKVFNILIDAGLSLTYKNYLKPKLSEMALNGQRIDLFIITHIDADHIAGAIPFIKENGIADTPKIISINEIWHNAYRHLHTNIPTESNNNLNKMDVALIKSIEVNGYPEENENEFIEEEVQVNISARQGSTLAALLKSNNYNWNSSFDGKAINYENKKSVSYDDVKIVILSPNTEKLEKLKMFWKTELVAQGYIGDIMESEDFDDAFEFLLSREKVDFQENPIEISSQVKDVENLILENFIEDTSATNGSSISFVIEFKDKKVLYLADSHPGIIYEKLTEIYGDEKKIIFDAIKISHHGSKSNTSLELLDIVDSPYYFISANGKHGHPDLVTIARIISRPTAFSRNIIFNYKTDASKFFNNDSLKDKFNYNIKILEDMDSVIL</sequence>
<evidence type="ECO:0000313" key="3">
    <source>
        <dbReference type="Proteomes" id="UP001289615"/>
    </source>
</evidence>
<dbReference type="InterPro" id="IPR036866">
    <property type="entry name" value="RibonucZ/Hydroxyglut_hydro"/>
</dbReference>
<proteinExistence type="predicted"/>
<dbReference type="EMBL" id="JAXUIA010000006">
    <property type="protein sequence ID" value="MEA0976589.1"/>
    <property type="molecule type" value="Genomic_DNA"/>
</dbReference>
<protein>
    <submittedName>
        <fullName evidence="2">AVAST type 1 anti-phage system MBL fold metallo-hydrolase Avs1a</fullName>
    </submittedName>
</protein>
<dbReference type="NCBIfam" id="NF041809">
    <property type="entry name" value="Avs1a"/>
    <property type="match status" value="1"/>
</dbReference>
<dbReference type="PANTHER" id="PTHR30619">
    <property type="entry name" value="DNA INTERNALIZATION/COMPETENCE PROTEIN COMEC/REC2"/>
    <property type="match status" value="1"/>
</dbReference>
<dbReference type="PANTHER" id="PTHR30619:SF1">
    <property type="entry name" value="RECOMBINATION PROTEIN 2"/>
    <property type="match status" value="1"/>
</dbReference>
<dbReference type="Proteomes" id="UP001289615">
    <property type="component" value="Unassembled WGS sequence"/>
</dbReference>
<comment type="caution">
    <text evidence="2">The sequence shown here is derived from an EMBL/GenBank/DDBJ whole genome shotgun (WGS) entry which is preliminary data.</text>
</comment>
<evidence type="ECO:0000313" key="2">
    <source>
        <dbReference type="EMBL" id="MEA0976589.1"/>
    </source>
</evidence>